<keyword evidence="3" id="KW-1185">Reference proteome</keyword>
<evidence type="ECO:0000313" key="3">
    <source>
        <dbReference type="Proteomes" id="UP001322138"/>
    </source>
</evidence>
<accession>A0ABR0FGS7</accession>
<keyword evidence="1" id="KW-0732">Signal</keyword>
<dbReference type="GeneID" id="87891866"/>
<dbReference type="EMBL" id="JAFFGZ010000006">
    <property type="protein sequence ID" value="KAK4643158.1"/>
    <property type="molecule type" value="Genomic_DNA"/>
</dbReference>
<dbReference type="RefSeq" id="XP_062732134.1">
    <property type="nucleotide sequence ID" value="XM_062872631.1"/>
</dbReference>
<dbReference type="Proteomes" id="UP001322138">
    <property type="component" value="Unassembled WGS sequence"/>
</dbReference>
<sequence length="149" mass="16239">MRFSALILASLAGLATANFDLYLGHQIIPVDGGVLHDGWYIFDNDPSKADVRSSPPSLLPTNHPPQVLAYGPYLSQDDVSGRTTGVRCVRSGCYGGAATDINVLEIHFSNNPLYHWTIYKDRGHPYKMYGLDGRTYGESSSSRASVSTT</sequence>
<feature type="chain" id="PRO_5046110716" evidence="1">
    <location>
        <begin position="18"/>
        <end position="149"/>
    </location>
</feature>
<name>A0ABR0FGS7_9PEZI</name>
<protein>
    <submittedName>
        <fullName evidence="2">Uncharacterized protein</fullName>
    </submittedName>
</protein>
<evidence type="ECO:0000256" key="1">
    <source>
        <dbReference type="SAM" id="SignalP"/>
    </source>
</evidence>
<evidence type="ECO:0000313" key="2">
    <source>
        <dbReference type="EMBL" id="KAK4643158.1"/>
    </source>
</evidence>
<organism evidence="2 3">
    <name type="scientific">Podospora bellae-mahoneyi</name>
    <dbReference type="NCBI Taxonomy" id="2093777"/>
    <lineage>
        <taxon>Eukaryota</taxon>
        <taxon>Fungi</taxon>
        <taxon>Dikarya</taxon>
        <taxon>Ascomycota</taxon>
        <taxon>Pezizomycotina</taxon>
        <taxon>Sordariomycetes</taxon>
        <taxon>Sordariomycetidae</taxon>
        <taxon>Sordariales</taxon>
        <taxon>Podosporaceae</taxon>
        <taxon>Podospora</taxon>
    </lineage>
</organism>
<feature type="signal peptide" evidence="1">
    <location>
        <begin position="1"/>
        <end position="17"/>
    </location>
</feature>
<reference evidence="2 3" key="1">
    <citation type="journal article" date="2023" name="bioRxiv">
        <title>High-quality genome assemblies of four members of thePodospora anserinaspecies complex.</title>
        <authorList>
            <person name="Ament-Velasquez S.L."/>
            <person name="Vogan A.A."/>
            <person name="Wallerman O."/>
            <person name="Hartmann F."/>
            <person name="Gautier V."/>
            <person name="Silar P."/>
            <person name="Giraud T."/>
            <person name="Johannesson H."/>
        </authorList>
    </citation>
    <scope>NUCLEOTIDE SEQUENCE [LARGE SCALE GENOMIC DNA]</scope>
    <source>
        <strain evidence="2 3">CBS 112042</strain>
    </source>
</reference>
<comment type="caution">
    <text evidence="2">The sequence shown here is derived from an EMBL/GenBank/DDBJ whole genome shotgun (WGS) entry which is preliminary data.</text>
</comment>
<gene>
    <name evidence="2" type="ORF">QC761_0064940</name>
</gene>
<proteinExistence type="predicted"/>